<organism evidence="2 3">
    <name type="scientific">Ramazzottius varieornatus</name>
    <name type="common">Water bear</name>
    <name type="synonym">Tardigrade</name>
    <dbReference type="NCBI Taxonomy" id="947166"/>
    <lineage>
        <taxon>Eukaryota</taxon>
        <taxon>Metazoa</taxon>
        <taxon>Ecdysozoa</taxon>
        <taxon>Tardigrada</taxon>
        <taxon>Eutardigrada</taxon>
        <taxon>Parachela</taxon>
        <taxon>Hypsibioidea</taxon>
        <taxon>Ramazzottiidae</taxon>
        <taxon>Ramazzottius</taxon>
    </lineage>
</organism>
<evidence type="ECO:0000313" key="2">
    <source>
        <dbReference type="EMBL" id="GAU87618.1"/>
    </source>
</evidence>
<sequence>MLLVTHHVTHAIKSIIVPSSAVSLLWNMFKKEEGKTRYPDRRRTSVWALVLSDGEECKKGAGTRVEYKVPSRTLPEWAKRSTRVLRQEKPKRADGKVECKKVPRKRVRRDDSNKGTTDTISAKAPLPRPLKDMEEEIGRKLITGIPRTPEEQLRREQDLVHRRANNEKYRRKDRIAKGRDTEPAKIDNPGSFKKAPLFSWQLAEQDSSSASSK</sequence>
<comment type="caution">
    <text evidence="2">The sequence shown here is derived from an EMBL/GenBank/DDBJ whole genome shotgun (WGS) entry which is preliminary data.</text>
</comment>
<evidence type="ECO:0000256" key="1">
    <source>
        <dbReference type="SAM" id="MobiDB-lite"/>
    </source>
</evidence>
<feature type="region of interest" description="Disordered" evidence="1">
    <location>
        <begin position="104"/>
        <end position="125"/>
    </location>
</feature>
<dbReference type="Proteomes" id="UP000186922">
    <property type="component" value="Unassembled WGS sequence"/>
</dbReference>
<keyword evidence="3" id="KW-1185">Reference proteome</keyword>
<name>A0A1D1UN79_RAMVA</name>
<protein>
    <submittedName>
        <fullName evidence="2">Uncharacterized protein</fullName>
    </submittedName>
</protein>
<evidence type="ECO:0000313" key="3">
    <source>
        <dbReference type="Proteomes" id="UP000186922"/>
    </source>
</evidence>
<reference evidence="2 3" key="1">
    <citation type="journal article" date="2016" name="Nat. Commun.">
        <title>Extremotolerant tardigrade genome and improved radiotolerance of human cultured cells by tardigrade-unique protein.</title>
        <authorList>
            <person name="Hashimoto T."/>
            <person name="Horikawa D.D."/>
            <person name="Saito Y."/>
            <person name="Kuwahara H."/>
            <person name="Kozuka-Hata H."/>
            <person name="Shin-I T."/>
            <person name="Minakuchi Y."/>
            <person name="Ohishi K."/>
            <person name="Motoyama A."/>
            <person name="Aizu T."/>
            <person name="Enomoto A."/>
            <person name="Kondo K."/>
            <person name="Tanaka S."/>
            <person name="Hara Y."/>
            <person name="Koshikawa S."/>
            <person name="Sagara H."/>
            <person name="Miura T."/>
            <person name="Yokobori S."/>
            <person name="Miyagawa K."/>
            <person name="Suzuki Y."/>
            <person name="Kubo T."/>
            <person name="Oyama M."/>
            <person name="Kohara Y."/>
            <person name="Fujiyama A."/>
            <person name="Arakawa K."/>
            <person name="Katayama T."/>
            <person name="Toyoda A."/>
            <person name="Kunieda T."/>
        </authorList>
    </citation>
    <scope>NUCLEOTIDE SEQUENCE [LARGE SCALE GENOMIC DNA]</scope>
    <source>
        <strain evidence="2 3">YOKOZUNA-1</strain>
    </source>
</reference>
<feature type="compositionally biased region" description="Basic and acidic residues" evidence="1">
    <location>
        <begin position="148"/>
        <end position="185"/>
    </location>
</feature>
<gene>
    <name evidence="2" type="primary">RvY_00437-1</name>
    <name evidence="2" type="synonym">RvY_00437.1</name>
    <name evidence="2" type="ORF">RvY_00437</name>
</gene>
<accession>A0A1D1UN79</accession>
<feature type="compositionally biased region" description="Polar residues" evidence="1">
    <location>
        <begin position="202"/>
        <end position="213"/>
    </location>
</feature>
<proteinExistence type="predicted"/>
<feature type="region of interest" description="Disordered" evidence="1">
    <location>
        <begin position="141"/>
        <end position="213"/>
    </location>
</feature>
<dbReference type="AlphaFoldDB" id="A0A1D1UN79"/>
<dbReference type="EMBL" id="BDGG01000001">
    <property type="protein sequence ID" value="GAU87618.1"/>
    <property type="molecule type" value="Genomic_DNA"/>
</dbReference>